<name>A0A8J1L012_XENLA</name>
<evidence type="ECO:0000256" key="1">
    <source>
        <dbReference type="SAM" id="MobiDB-lite"/>
    </source>
</evidence>
<feature type="region of interest" description="Disordered" evidence="1">
    <location>
        <begin position="240"/>
        <end position="324"/>
    </location>
</feature>
<dbReference type="PROSITE" id="PS51029">
    <property type="entry name" value="MADF"/>
    <property type="match status" value="1"/>
</dbReference>
<feature type="domain" description="MADF" evidence="2">
    <location>
        <begin position="119"/>
        <end position="222"/>
    </location>
</feature>
<dbReference type="Pfam" id="PF10545">
    <property type="entry name" value="MADF_DNA_bdg"/>
    <property type="match status" value="1"/>
</dbReference>
<dbReference type="AlphaFoldDB" id="A0A8J1L012"/>
<dbReference type="GeneID" id="108719545"/>
<reference evidence="4" key="1">
    <citation type="submission" date="2025-08" db="UniProtKB">
        <authorList>
            <consortium name="RefSeq"/>
        </authorList>
    </citation>
    <scope>IDENTIFICATION</scope>
    <source>
        <strain evidence="4">J_2021</strain>
        <tissue evidence="4">Erythrocytes</tissue>
    </source>
</reference>
<dbReference type="RefSeq" id="XP_041422895.1">
    <property type="nucleotide sequence ID" value="XM_041566961.1"/>
</dbReference>
<proteinExistence type="predicted"/>
<dbReference type="PANTHER" id="PTHR12243">
    <property type="entry name" value="MADF DOMAIN TRANSCRIPTION FACTOR"/>
    <property type="match status" value="1"/>
</dbReference>
<dbReference type="PANTHER" id="PTHR12243:SF67">
    <property type="entry name" value="COREPRESSOR OF PANGOLIN, ISOFORM A-RELATED"/>
    <property type="match status" value="1"/>
</dbReference>
<gene>
    <name evidence="4" type="primary">LOC108719545</name>
</gene>
<dbReference type="Proteomes" id="UP000186698">
    <property type="component" value="Chromosome 6L"/>
</dbReference>
<sequence>MAVREASRDTHISMAVLEMPFPSATLGAVPRAHNLLPLLKMEENAAPVTGSPEPQILQIKIEKEELDSEDHQNPMENSSVPLINGSSSVGQMKISQTTKRDSSLPRMKSTTAMLTDSYRLIDLVEERPGLYMTESPAYHNKYTRRKLWDEVAANLIDRWENLTDQEKNIKAKEIQLKWKHIKDCYRRELKRQRNEGRGGSSQPKRKKYIYADMLTFLNPCFAKRSGDVWGRKLTVFEMRGGRIPGRSPVGGDSQSQPCSDTSTDRLQFPISSCGNSEVTQEEENLPGERSDASSVHMSPNCATPPRTEARGTSAPAPKRKKEEAEITPGEVKDMFHTLVNTIAGREAAKTPHPHEHLPEFLFFRGLIPSVLMIPEGQRPLMQAEVVQVINKYIPHLQPRPTPHRYPHSYSSSFTHHI</sequence>
<feature type="compositionally biased region" description="Polar residues" evidence="1">
    <location>
        <begin position="292"/>
        <end position="301"/>
    </location>
</feature>
<feature type="compositionally biased region" description="Polar residues" evidence="1">
    <location>
        <begin position="252"/>
        <end position="278"/>
    </location>
</feature>
<protein>
    <submittedName>
        <fullName evidence="4">Uncharacterized protein LOC108719545 isoform X2</fullName>
    </submittedName>
</protein>
<accession>A0A8J1L012</accession>
<evidence type="ECO:0000313" key="4">
    <source>
        <dbReference type="RefSeq" id="XP_041422895.1"/>
    </source>
</evidence>
<dbReference type="InterPro" id="IPR039353">
    <property type="entry name" value="TF_Adf1"/>
</dbReference>
<keyword evidence="3" id="KW-1185">Reference proteome</keyword>
<dbReference type="InterPro" id="IPR006578">
    <property type="entry name" value="MADF-dom"/>
</dbReference>
<evidence type="ECO:0000313" key="3">
    <source>
        <dbReference type="Proteomes" id="UP000186698"/>
    </source>
</evidence>
<dbReference type="SMART" id="SM00595">
    <property type="entry name" value="MADF"/>
    <property type="match status" value="1"/>
</dbReference>
<evidence type="ECO:0000259" key="2">
    <source>
        <dbReference type="PROSITE" id="PS51029"/>
    </source>
</evidence>
<organism evidence="3 4">
    <name type="scientific">Xenopus laevis</name>
    <name type="common">African clawed frog</name>
    <dbReference type="NCBI Taxonomy" id="8355"/>
    <lineage>
        <taxon>Eukaryota</taxon>
        <taxon>Metazoa</taxon>
        <taxon>Chordata</taxon>
        <taxon>Craniata</taxon>
        <taxon>Vertebrata</taxon>
        <taxon>Euteleostomi</taxon>
        <taxon>Amphibia</taxon>
        <taxon>Batrachia</taxon>
        <taxon>Anura</taxon>
        <taxon>Pipoidea</taxon>
        <taxon>Pipidae</taxon>
        <taxon>Xenopodinae</taxon>
        <taxon>Xenopus</taxon>
        <taxon>Xenopus</taxon>
    </lineage>
</organism>